<evidence type="ECO:0000259" key="7">
    <source>
        <dbReference type="PROSITE" id="PS50048"/>
    </source>
</evidence>
<keyword evidence="4" id="KW-0804">Transcription</keyword>
<evidence type="ECO:0000256" key="6">
    <source>
        <dbReference type="SAM" id="MobiDB-lite"/>
    </source>
</evidence>
<dbReference type="InterPro" id="IPR001138">
    <property type="entry name" value="Zn2Cys6_DnaBD"/>
</dbReference>
<dbReference type="PANTHER" id="PTHR47338">
    <property type="entry name" value="ZN(II)2CYS6 TRANSCRIPTION FACTOR (EUROFUNG)-RELATED"/>
    <property type="match status" value="1"/>
</dbReference>
<dbReference type="InterPro" id="IPR036864">
    <property type="entry name" value="Zn2-C6_fun-type_DNA-bd_sf"/>
</dbReference>
<keyword evidence="2" id="KW-0479">Metal-binding</keyword>
<dbReference type="SMART" id="SM00066">
    <property type="entry name" value="GAL4"/>
    <property type="match status" value="1"/>
</dbReference>
<dbReference type="OrthoDB" id="2309723at2759"/>
<evidence type="ECO:0000313" key="8">
    <source>
        <dbReference type="EMBL" id="KAF9465467.1"/>
    </source>
</evidence>
<dbReference type="Pfam" id="PF00172">
    <property type="entry name" value="Zn_clus"/>
    <property type="match status" value="1"/>
</dbReference>
<sequence length="553" mass="61878">MLKGKACVNCRRRKIKCDGEKPVCSQCARSNGSFEDCEYPGGGPTQTQILEERISHVQSRIHQLENPSEIISVPLHHPYDPASIANFDFAPNRSWSAPSHSRRLPTTRSPMTTPSPVSRSPALRSISTATLTHIQEPPPDVMQLVADAFYHHCPRFGFFLNIERFHKSFLLQFPVGHPARPSAALINAVFLWGTHLSPTLAETYDERAFLRNTLHYLSKDLSSSHPQKVLHGIQAEVLLSYYYLKNGKVLEGNYHANAAVSLSLSAGLHRIRTPGTSNIFQGNIRPSNPALPSPTDGIEEGERIDAFWAVLVLNNYWVAIQESHLMFYDLQNVEVDTPWPMDSTEYELHLLPQESSGTIKNFLENTSIEGMSITALHAKAAVLLEQATVLRTHGKKPASCSEALIQLDSLIDQFKSNFPLLDRLNSRAPGRETLLITQMMAHVATIKLHQPFSDGHKHSRDKSLFSAQSIAGLTRDMMPTRALQIDPILGVLWTSACEVIMQEMSRSTANHGQWMPLLQVMLSQMTKFSAGSVLMKFLVTRLQRKFTTTTTVW</sequence>
<evidence type="ECO:0000256" key="5">
    <source>
        <dbReference type="ARBA" id="ARBA00023242"/>
    </source>
</evidence>
<dbReference type="CDD" id="cd12148">
    <property type="entry name" value="fungal_TF_MHR"/>
    <property type="match status" value="1"/>
</dbReference>
<evidence type="ECO:0000256" key="1">
    <source>
        <dbReference type="ARBA" id="ARBA00004123"/>
    </source>
</evidence>
<dbReference type="EMBL" id="MU150247">
    <property type="protein sequence ID" value="KAF9465467.1"/>
    <property type="molecule type" value="Genomic_DNA"/>
</dbReference>
<organism evidence="8 9">
    <name type="scientific">Collybia nuda</name>
    <dbReference type="NCBI Taxonomy" id="64659"/>
    <lineage>
        <taxon>Eukaryota</taxon>
        <taxon>Fungi</taxon>
        <taxon>Dikarya</taxon>
        <taxon>Basidiomycota</taxon>
        <taxon>Agaricomycotina</taxon>
        <taxon>Agaricomycetes</taxon>
        <taxon>Agaricomycetidae</taxon>
        <taxon>Agaricales</taxon>
        <taxon>Tricholomatineae</taxon>
        <taxon>Clitocybaceae</taxon>
        <taxon>Collybia</taxon>
    </lineage>
</organism>
<dbReference type="PROSITE" id="PS50048">
    <property type="entry name" value="ZN2_CY6_FUNGAL_2"/>
    <property type="match status" value="1"/>
</dbReference>
<reference evidence="8" key="1">
    <citation type="submission" date="2020-11" db="EMBL/GenBank/DDBJ databases">
        <authorList>
            <consortium name="DOE Joint Genome Institute"/>
            <person name="Ahrendt S."/>
            <person name="Riley R."/>
            <person name="Andreopoulos W."/>
            <person name="Labutti K."/>
            <person name="Pangilinan J."/>
            <person name="Ruiz-Duenas F.J."/>
            <person name="Barrasa J.M."/>
            <person name="Sanchez-Garcia M."/>
            <person name="Camarero S."/>
            <person name="Miyauchi S."/>
            <person name="Serrano A."/>
            <person name="Linde D."/>
            <person name="Babiker R."/>
            <person name="Drula E."/>
            <person name="Ayuso-Fernandez I."/>
            <person name="Pacheco R."/>
            <person name="Padilla G."/>
            <person name="Ferreira P."/>
            <person name="Barriuso J."/>
            <person name="Kellner H."/>
            <person name="Castanera R."/>
            <person name="Alfaro M."/>
            <person name="Ramirez L."/>
            <person name="Pisabarro A.G."/>
            <person name="Kuo A."/>
            <person name="Tritt A."/>
            <person name="Lipzen A."/>
            <person name="He G."/>
            <person name="Yan M."/>
            <person name="Ng V."/>
            <person name="Cullen D."/>
            <person name="Martin F."/>
            <person name="Rosso M.-N."/>
            <person name="Henrissat B."/>
            <person name="Hibbett D."/>
            <person name="Martinez A.T."/>
            <person name="Grigoriev I.V."/>
        </authorList>
    </citation>
    <scope>NUCLEOTIDE SEQUENCE</scope>
    <source>
        <strain evidence="8">CBS 247.69</strain>
    </source>
</reference>
<keyword evidence="5" id="KW-0539">Nucleus</keyword>
<comment type="subcellular location">
    <subcellularLocation>
        <location evidence="1">Nucleus</location>
    </subcellularLocation>
</comment>
<dbReference type="PANTHER" id="PTHR47338:SF29">
    <property type="entry name" value="ZN(2)-C6 FUNGAL-TYPE DOMAIN-CONTAINING PROTEIN"/>
    <property type="match status" value="1"/>
</dbReference>
<feature type="region of interest" description="Disordered" evidence="6">
    <location>
        <begin position="97"/>
        <end position="122"/>
    </location>
</feature>
<protein>
    <recommendedName>
        <fullName evidence="7">Zn(2)-C6 fungal-type domain-containing protein</fullName>
    </recommendedName>
</protein>
<proteinExistence type="predicted"/>
<dbReference type="SUPFAM" id="SSF57701">
    <property type="entry name" value="Zn2/Cys6 DNA-binding domain"/>
    <property type="match status" value="1"/>
</dbReference>
<dbReference type="Gene3D" id="4.10.240.10">
    <property type="entry name" value="Zn(2)-C6 fungal-type DNA-binding domain"/>
    <property type="match status" value="1"/>
</dbReference>
<name>A0A9P5Y8E0_9AGAR</name>
<feature type="compositionally biased region" description="Low complexity" evidence="6">
    <location>
        <begin position="106"/>
        <end position="121"/>
    </location>
</feature>
<keyword evidence="3" id="KW-0805">Transcription regulation</keyword>
<dbReference type="GO" id="GO:0000981">
    <property type="term" value="F:DNA-binding transcription factor activity, RNA polymerase II-specific"/>
    <property type="evidence" value="ECO:0007669"/>
    <property type="project" value="InterPro"/>
</dbReference>
<dbReference type="GO" id="GO:0005634">
    <property type="term" value="C:nucleus"/>
    <property type="evidence" value="ECO:0007669"/>
    <property type="project" value="UniProtKB-SubCell"/>
</dbReference>
<dbReference type="CDD" id="cd00067">
    <property type="entry name" value="GAL4"/>
    <property type="match status" value="1"/>
</dbReference>
<dbReference type="AlphaFoldDB" id="A0A9P5Y8E0"/>
<dbReference type="GO" id="GO:0008270">
    <property type="term" value="F:zinc ion binding"/>
    <property type="evidence" value="ECO:0007669"/>
    <property type="project" value="InterPro"/>
</dbReference>
<evidence type="ECO:0000256" key="2">
    <source>
        <dbReference type="ARBA" id="ARBA00022723"/>
    </source>
</evidence>
<keyword evidence="9" id="KW-1185">Reference proteome</keyword>
<dbReference type="Proteomes" id="UP000807353">
    <property type="component" value="Unassembled WGS sequence"/>
</dbReference>
<feature type="domain" description="Zn(2)-C6 fungal-type" evidence="7">
    <location>
        <begin position="6"/>
        <end position="39"/>
    </location>
</feature>
<gene>
    <name evidence="8" type="ORF">BDZ94DRAFT_1189325</name>
</gene>
<evidence type="ECO:0000256" key="4">
    <source>
        <dbReference type="ARBA" id="ARBA00023163"/>
    </source>
</evidence>
<evidence type="ECO:0000256" key="3">
    <source>
        <dbReference type="ARBA" id="ARBA00023015"/>
    </source>
</evidence>
<dbReference type="InterPro" id="IPR050815">
    <property type="entry name" value="TF_fung"/>
</dbReference>
<accession>A0A9P5Y8E0</accession>
<comment type="caution">
    <text evidence="8">The sequence shown here is derived from an EMBL/GenBank/DDBJ whole genome shotgun (WGS) entry which is preliminary data.</text>
</comment>
<evidence type="ECO:0000313" key="9">
    <source>
        <dbReference type="Proteomes" id="UP000807353"/>
    </source>
</evidence>